<gene>
    <name evidence="2" type="ORF">INT46_001884</name>
</gene>
<evidence type="ECO:0000313" key="2">
    <source>
        <dbReference type="EMBL" id="KAG2207039.1"/>
    </source>
</evidence>
<dbReference type="OrthoDB" id="10524274at2759"/>
<protein>
    <submittedName>
        <fullName evidence="2">Uncharacterized protein</fullName>
    </submittedName>
</protein>
<evidence type="ECO:0000256" key="1">
    <source>
        <dbReference type="SAM" id="SignalP"/>
    </source>
</evidence>
<feature type="signal peptide" evidence="1">
    <location>
        <begin position="1"/>
        <end position="28"/>
    </location>
</feature>
<accession>A0A8H7VAA9</accession>
<keyword evidence="3" id="KW-1185">Reference proteome</keyword>
<proteinExistence type="predicted"/>
<dbReference type="Proteomes" id="UP000650833">
    <property type="component" value="Unassembled WGS sequence"/>
</dbReference>
<reference evidence="2" key="1">
    <citation type="submission" date="2020-12" db="EMBL/GenBank/DDBJ databases">
        <title>Metabolic potential, ecology and presence of endohyphal bacteria is reflected in genomic diversity of Mucoromycotina.</title>
        <authorList>
            <person name="Muszewska A."/>
            <person name="Okrasinska A."/>
            <person name="Steczkiewicz K."/>
            <person name="Drgas O."/>
            <person name="Orlowska M."/>
            <person name="Perlinska-Lenart U."/>
            <person name="Aleksandrzak-Piekarczyk T."/>
            <person name="Szatraj K."/>
            <person name="Zielenkiewicz U."/>
            <person name="Pilsyk S."/>
            <person name="Malc E."/>
            <person name="Mieczkowski P."/>
            <person name="Kruszewska J.S."/>
            <person name="Biernat P."/>
            <person name="Pawlowska J."/>
        </authorList>
    </citation>
    <scope>NUCLEOTIDE SEQUENCE</scope>
    <source>
        <strain evidence="2">CBS 226.32</strain>
    </source>
</reference>
<organism evidence="2 3">
    <name type="scientific">Mucor plumbeus</name>
    <dbReference type="NCBI Taxonomy" id="97098"/>
    <lineage>
        <taxon>Eukaryota</taxon>
        <taxon>Fungi</taxon>
        <taxon>Fungi incertae sedis</taxon>
        <taxon>Mucoromycota</taxon>
        <taxon>Mucoromycotina</taxon>
        <taxon>Mucoromycetes</taxon>
        <taxon>Mucorales</taxon>
        <taxon>Mucorineae</taxon>
        <taxon>Mucoraceae</taxon>
        <taxon>Mucor</taxon>
    </lineage>
</organism>
<feature type="chain" id="PRO_5033987284" evidence="1">
    <location>
        <begin position="29"/>
        <end position="101"/>
    </location>
</feature>
<evidence type="ECO:0000313" key="3">
    <source>
        <dbReference type="Proteomes" id="UP000650833"/>
    </source>
</evidence>
<comment type="caution">
    <text evidence="2">The sequence shown here is derived from an EMBL/GenBank/DDBJ whole genome shotgun (WGS) entry which is preliminary data.</text>
</comment>
<dbReference type="AlphaFoldDB" id="A0A8H7VAA9"/>
<dbReference type="EMBL" id="JAEPRC010000139">
    <property type="protein sequence ID" value="KAG2207039.1"/>
    <property type="molecule type" value="Genomic_DNA"/>
</dbReference>
<name>A0A8H7VAA9_9FUNG</name>
<keyword evidence="1" id="KW-0732">Signal</keyword>
<sequence length="101" mass="11447">MFHKKFKQYLATKLLLLALAATSFGVYAASIPTKKAVASFHDRITVKSSEGFYDETNNRPHIEEVPSFQLPPPVVCSNNCTINSNSFPSRYDNHKHKNYLN</sequence>